<gene>
    <name evidence="19" type="ORF">SAMN04515674_11193</name>
</gene>
<dbReference type="Gene3D" id="3.30.565.10">
    <property type="entry name" value="Histidine kinase-like ATPase, C-terminal domain"/>
    <property type="match status" value="1"/>
</dbReference>
<evidence type="ECO:0000256" key="2">
    <source>
        <dbReference type="ARBA" id="ARBA00004651"/>
    </source>
</evidence>
<evidence type="ECO:0000256" key="8">
    <source>
        <dbReference type="ARBA" id="ARBA00022840"/>
    </source>
</evidence>
<dbReference type="SMART" id="SM00448">
    <property type="entry name" value="REC"/>
    <property type="match status" value="1"/>
</dbReference>
<dbReference type="SMART" id="SM00086">
    <property type="entry name" value="PAC"/>
    <property type="match status" value="1"/>
</dbReference>
<dbReference type="PROSITE" id="PS50110">
    <property type="entry name" value="RESPONSE_REGULATORY"/>
    <property type="match status" value="1"/>
</dbReference>
<feature type="modified residue" description="4-aspartylphosphate" evidence="13">
    <location>
        <position position="495"/>
    </location>
</feature>
<evidence type="ECO:0000256" key="9">
    <source>
        <dbReference type="ARBA" id="ARBA00022989"/>
    </source>
</evidence>
<dbReference type="SUPFAM" id="SSF55874">
    <property type="entry name" value="ATPase domain of HSP90 chaperone/DNA topoisomerase II/histidine kinase"/>
    <property type="match status" value="1"/>
</dbReference>
<feature type="domain" description="Response regulatory" evidence="15">
    <location>
        <begin position="446"/>
        <end position="563"/>
    </location>
</feature>
<dbReference type="RefSeq" id="WP_092018476.1">
    <property type="nucleotide sequence ID" value="NZ_FOXH01000011.1"/>
</dbReference>
<evidence type="ECO:0000313" key="19">
    <source>
        <dbReference type="EMBL" id="SFQ17069.1"/>
    </source>
</evidence>
<dbReference type="PANTHER" id="PTHR45339">
    <property type="entry name" value="HYBRID SIGNAL TRANSDUCTION HISTIDINE KINASE J"/>
    <property type="match status" value="1"/>
</dbReference>
<dbReference type="STRING" id="1079859.SAMN04515674_11193"/>
<feature type="domain" description="PAC" evidence="17">
    <location>
        <begin position="133"/>
        <end position="185"/>
    </location>
</feature>
<evidence type="ECO:0000256" key="11">
    <source>
        <dbReference type="ARBA" id="ARBA00023136"/>
    </source>
</evidence>
<dbReference type="InterPro" id="IPR004358">
    <property type="entry name" value="Sig_transdc_His_kin-like_C"/>
</dbReference>
<accession>A0A1I5WBL2</accession>
<evidence type="ECO:0000259" key="15">
    <source>
        <dbReference type="PROSITE" id="PS50110"/>
    </source>
</evidence>
<dbReference type="InterPro" id="IPR001610">
    <property type="entry name" value="PAC"/>
</dbReference>
<dbReference type="Gene3D" id="1.10.287.130">
    <property type="match status" value="1"/>
</dbReference>
<dbReference type="PROSITE" id="PS50894">
    <property type="entry name" value="HPT"/>
    <property type="match status" value="1"/>
</dbReference>
<evidence type="ECO:0000259" key="18">
    <source>
        <dbReference type="PROSITE" id="PS50894"/>
    </source>
</evidence>
<evidence type="ECO:0000259" key="17">
    <source>
        <dbReference type="PROSITE" id="PS50113"/>
    </source>
</evidence>
<dbReference type="SUPFAM" id="SSF52172">
    <property type="entry name" value="CheY-like"/>
    <property type="match status" value="1"/>
</dbReference>
<dbReference type="PRINTS" id="PR00344">
    <property type="entry name" value="BCTRLSENSOR"/>
</dbReference>
<dbReference type="InterPro" id="IPR003594">
    <property type="entry name" value="HATPase_dom"/>
</dbReference>
<dbReference type="InterPro" id="IPR000700">
    <property type="entry name" value="PAS-assoc_C"/>
</dbReference>
<evidence type="ECO:0000256" key="3">
    <source>
        <dbReference type="ARBA" id="ARBA00012438"/>
    </source>
</evidence>
<dbReference type="InterPro" id="IPR036097">
    <property type="entry name" value="HisK_dim/P_sf"/>
</dbReference>
<dbReference type="Gene3D" id="3.30.450.20">
    <property type="entry name" value="PAS domain"/>
    <property type="match status" value="1"/>
</dbReference>
<dbReference type="Pfam" id="PF00072">
    <property type="entry name" value="Response_reg"/>
    <property type="match status" value="1"/>
</dbReference>
<organism evidence="19 20">
    <name type="scientific">Pseudarcicella hirudinis</name>
    <dbReference type="NCBI Taxonomy" id="1079859"/>
    <lineage>
        <taxon>Bacteria</taxon>
        <taxon>Pseudomonadati</taxon>
        <taxon>Bacteroidota</taxon>
        <taxon>Cytophagia</taxon>
        <taxon>Cytophagales</taxon>
        <taxon>Flectobacillaceae</taxon>
        <taxon>Pseudarcicella</taxon>
    </lineage>
</organism>
<dbReference type="CDD" id="cd00130">
    <property type="entry name" value="PAS"/>
    <property type="match status" value="1"/>
</dbReference>
<dbReference type="Pfam" id="PF00512">
    <property type="entry name" value="HisKA"/>
    <property type="match status" value="1"/>
</dbReference>
<dbReference type="GO" id="GO:0000155">
    <property type="term" value="F:phosphorelay sensor kinase activity"/>
    <property type="evidence" value="ECO:0007669"/>
    <property type="project" value="InterPro"/>
</dbReference>
<evidence type="ECO:0000256" key="6">
    <source>
        <dbReference type="ARBA" id="ARBA00022692"/>
    </source>
</evidence>
<dbReference type="InterPro" id="IPR000014">
    <property type="entry name" value="PAS"/>
</dbReference>
<keyword evidence="9" id="KW-1133">Transmembrane helix</keyword>
<keyword evidence="11" id="KW-0472">Membrane</keyword>
<dbReference type="SMART" id="SM00091">
    <property type="entry name" value="PAS"/>
    <property type="match status" value="1"/>
</dbReference>
<dbReference type="NCBIfam" id="TIGR00229">
    <property type="entry name" value="sensory_box"/>
    <property type="match status" value="1"/>
</dbReference>
<dbReference type="SMART" id="SM00388">
    <property type="entry name" value="HisKA"/>
    <property type="match status" value="1"/>
</dbReference>
<dbReference type="InterPro" id="IPR008207">
    <property type="entry name" value="Sig_transdc_His_kin_Hpt_dom"/>
</dbReference>
<sequence>MENTDSLKWDNHKERKARLQAESIMEEKTLELFEANQNLLFLNKSLEEEIIKRTKELKNSEEKYRGIVENLELGLLEVDNKGLIVKANDRFCSMSGYEVSELLGKNAMEMLVPKEFQEVLLQQSEDRKTGQAGTYEIQLIKKYGDRIWVLISGAAIFDEFGKISGSVGIHYDITDHKVLELGIERATILAEEARNAEKQFLANMSHEIRTPLNAIIGMVHLLYDTQPSTQQLEYIEILKTSSDFLHDLISDLLDIAKIEAGRVEIQDKEFDLVGFLRTIQKVFEIKLGKKPIEVQFMIDTRIESNVIGDELLLNQILLNILGNAEKFTEKGKITLSVTVLKDDVKYYILEFQISDTGIGIPKDKIDLIFQKFKQINPQGQKYKGTGLGLAITKQLVELQGGKISVNSRENLGTTFIFTIRYTKGGVESLVKNNPLFVPERNLDNGHVLVVEDNLMNQKYIGSLLNKWDVRHTIVSDGKMALEKIQEERFDIILMDIQMPHMNGYETTIAIRSTQNPNQHIPIIALTASAMLDQKNKALEIGMNDFLTKPFNPGQLHDLLERFSKIPINDAEADLDFLFSTKLDRNRLIELYGDDIEYAAEMFETFLNDVLPDFDLLSELLEKKEFMLFGRMVHKLKPSIVMVGLTYLEEKMHKLESFAKNESDWGKIGDLLHSLMSELENMLPVIKEEYGKLNALMD</sequence>
<dbReference type="PANTHER" id="PTHR45339:SF1">
    <property type="entry name" value="HYBRID SIGNAL TRANSDUCTION HISTIDINE KINASE J"/>
    <property type="match status" value="1"/>
</dbReference>
<evidence type="ECO:0000256" key="4">
    <source>
        <dbReference type="ARBA" id="ARBA00022475"/>
    </source>
</evidence>
<feature type="modified residue" description="Phosphohistidine" evidence="12">
    <location>
        <position position="633"/>
    </location>
</feature>
<dbReference type="InterPro" id="IPR036641">
    <property type="entry name" value="HPT_dom_sf"/>
</dbReference>
<feature type="domain" description="PAS" evidence="16">
    <location>
        <begin position="60"/>
        <end position="119"/>
    </location>
</feature>
<dbReference type="EC" id="2.7.13.3" evidence="3"/>
<feature type="domain" description="HPt" evidence="18">
    <location>
        <begin position="594"/>
        <end position="697"/>
    </location>
</feature>
<keyword evidence="5 13" id="KW-0597">Phosphoprotein</keyword>
<keyword evidence="10" id="KW-0902">Two-component regulatory system</keyword>
<dbReference type="InterPro" id="IPR036890">
    <property type="entry name" value="HATPase_C_sf"/>
</dbReference>
<dbReference type="GO" id="GO:0005886">
    <property type="term" value="C:plasma membrane"/>
    <property type="evidence" value="ECO:0007669"/>
    <property type="project" value="UniProtKB-SubCell"/>
</dbReference>
<dbReference type="CDD" id="cd00082">
    <property type="entry name" value="HisKA"/>
    <property type="match status" value="1"/>
</dbReference>
<dbReference type="InterPro" id="IPR001789">
    <property type="entry name" value="Sig_transdc_resp-reg_receiver"/>
</dbReference>
<name>A0A1I5WBL2_9BACT</name>
<dbReference type="SUPFAM" id="SSF47384">
    <property type="entry name" value="Homodimeric domain of signal transducing histidine kinase"/>
    <property type="match status" value="1"/>
</dbReference>
<dbReference type="Proteomes" id="UP000199306">
    <property type="component" value="Unassembled WGS sequence"/>
</dbReference>
<evidence type="ECO:0000256" key="5">
    <source>
        <dbReference type="ARBA" id="ARBA00022553"/>
    </source>
</evidence>
<dbReference type="Gene3D" id="3.40.50.2300">
    <property type="match status" value="1"/>
</dbReference>
<evidence type="ECO:0000256" key="13">
    <source>
        <dbReference type="PROSITE-ProRule" id="PRU00169"/>
    </source>
</evidence>
<feature type="domain" description="Histidine kinase" evidence="14">
    <location>
        <begin position="203"/>
        <end position="423"/>
    </location>
</feature>
<dbReference type="InterPro" id="IPR005467">
    <property type="entry name" value="His_kinase_dom"/>
</dbReference>
<evidence type="ECO:0000256" key="12">
    <source>
        <dbReference type="PROSITE-ProRule" id="PRU00110"/>
    </source>
</evidence>
<dbReference type="PROSITE" id="PS50113">
    <property type="entry name" value="PAC"/>
    <property type="match status" value="1"/>
</dbReference>
<dbReference type="Pfam" id="PF01627">
    <property type="entry name" value="Hpt"/>
    <property type="match status" value="1"/>
</dbReference>
<evidence type="ECO:0000256" key="10">
    <source>
        <dbReference type="ARBA" id="ARBA00023012"/>
    </source>
</evidence>
<keyword evidence="6" id="KW-0812">Transmembrane</keyword>
<comment type="subcellular location">
    <subcellularLocation>
        <location evidence="2">Cell membrane</location>
        <topology evidence="2">Multi-pass membrane protein</topology>
    </subcellularLocation>
</comment>
<keyword evidence="20" id="KW-1185">Reference proteome</keyword>
<dbReference type="InterPro" id="IPR003661">
    <property type="entry name" value="HisK_dim/P_dom"/>
</dbReference>
<dbReference type="SUPFAM" id="SSF55785">
    <property type="entry name" value="PYP-like sensor domain (PAS domain)"/>
    <property type="match status" value="1"/>
</dbReference>
<keyword evidence="8" id="KW-0067">ATP-binding</keyword>
<protein>
    <recommendedName>
        <fullName evidence="3">histidine kinase</fullName>
        <ecNumber evidence="3">2.7.13.3</ecNumber>
    </recommendedName>
</protein>
<evidence type="ECO:0000313" key="20">
    <source>
        <dbReference type="Proteomes" id="UP000199306"/>
    </source>
</evidence>
<keyword evidence="4" id="KW-1003">Cell membrane</keyword>
<dbReference type="OrthoDB" id="9781208at2"/>
<evidence type="ECO:0000256" key="7">
    <source>
        <dbReference type="ARBA" id="ARBA00022741"/>
    </source>
</evidence>
<dbReference type="PROSITE" id="PS50109">
    <property type="entry name" value="HIS_KIN"/>
    <property type="match status" value="1"/>
</dbReference>
<dbReference type="EMBL" id="FOXH01000011">
    <property type="protein sequence ID" value="SFQ17069.1"/>
    <property type="molecule type" value="Genomic_DNA"/>
</dbReference>
<evidence type="ECO:0000259" key="14">
    <source>
        <dbReference type="PROSITE" id="PS50109"/>
    </source>
</evidence>
<reference evidence="19 20" key="1">
    <citation type="submission" date="2016-10" db="EMBL/GenBank/DDBJ databases">
        <authorList>
            <person name="de Groot N.N."/>
        </authorList>
    </citation>
    <scope>NUCLEOTIDE SEQUENCE [LARGE SCALE GENOMIC DNA]</scope>
    <source>
        <strain evidence="20">E92,LMG 26720,CCM 7988</strain>
    </source>
</reference>
<comment type="catalytic activity">
    <reaction evidence="1">
        <text>ATP + protein L-histidine = ADP + protein N-phospho-L-histidine.</text>
        <dbReference type="EC" id="2.7.13.3"/>
    </reaction>
</comment>
<dbReference type="Pfam" id="PF02518">
    <property type="entry name" value="HATPase_c"/>
    <property type="match status" value="1"/>
</dbReference>
<keyword evidence="7" id="KW-0547">Nucleotide-binding</keyword>
<dbReference type="CDD" id="cd16922">
    <property type="entry name" value="HATPase_EvgS-ArcB-TorS-like"/>
    <property type="match status" value="1"/>
</dbReference>
<dbReference type="FunFam" id="3.30.565.10:FF:000010">
    <property type="entry name" value="Sensor histidine kinase RcsC"/>
    <property type="match status" value="1"/>
</dbReference>
<dbReference type="SMART" id="SM00387">
    <property type="entry name" value="HATPase_c"/>
    <property type="match status" value="1"/>
</dbReference>
<dbReference type="GO" id="GO:0005524">
    <property type="term" value="F:ATP binding"/>
    <property type="evidence" value="ECO:0007669"/>
    <property type="project" value="UniProtKB-KW"/>
</dbReference>
<dbReference type="CDD" id="cd17546">
    <property type="entry name" value="REC_hyHK_CKI1_RcsC-like"/>
    <property type="match status" value="1"/>
</dbReference>
<dbReference type="PROSITE" id="PS50112">
    <property type="entry name" value="PAS"/>
    <property type="match status" value="1"/>
</dbReference>
<evidence type="ECO:0000256" key="1">
    <source>
        <dbReference type="ARBA" id="ARBA00000085"/>
    </source>
</evidence>
<proteinExistence type="predicted"/>
<dbReference type="SUPFAM" id="SSF47226">
    <property type="entry name" value="Histidine-containing phosphotransfer domain, HPT domain"/>
    <property type="match status" value="1"/>
</dbReference>
<dbReference type="InterPro" id="IPR011006">
    <property type="entry name" value="CheY-like_superfamily"/>
</dbReference>
<evidence type="ECO:0000259" key="16">
    <source>
        <dbReference type="PROSITE" id="PS50112"/>
    </source>
</evidence>
<dbReference type="AlphaFoldDB" id="A0A1I5WBL2"/>
<dbReference type="Gene3D" id="1.20.120.160">
    <property type="entry name" value="HPT domain"/>
    <property type="match status" value="1"/>
</dbReference>
<dbReference type="InterPro" id="IPR035965">
    <property type="entry name" value="PAS-like_dom_sf"/>
</dbReference>
<dbReference type="Pfam" id="PF13426">
    <property type="entry name" value="PAS_9"/>
    <property type="match status" value="1"/>
</dbReference>